<evidence type="ECO:0000256" key="5">
    <source>
        <dbReference type="ARBA" id="ARBA00023040"/>
    </source>
</evidence>
<evidence type="ECO:0000256" key="6">
    <source>
        <dbReference type="ARBA" id="ARBA00023136"/>
    </source>
</evidence>
<reference evidence="11" key="1">
    <citation type="journal article" date="2011" name="Genome Res.">
        <title>Deep small RNA sequencing from the nematode Ascaris reveals conservation, functional diversification, and novel developmental profiles.</title>
        <authorList>
            <person name="Wang J."/>
            <person name="Czech B."/>
            <person name="Crunk A."/>
            <person name="Wallace A."/>
            <person name="Mitreva M."/>
            <person name="Hannon G.J."/>
            <person name="Davis R.E."/>
        </authorList>
    </citation>
    <scope>NUCLEOTIDE SEQUENCE</scope>
</reference>
<evidence type="ECO:0000256" key="8">
    <source>
        <dbReference type="ARBA" id="ARBA00023224"/>
    </source>
</evidence>
<accession>F1L2E1</accession>
<feature type="transmembrane region" description="Helical" evidence="9">
    <location>
        <begin position="110"/>
        <end position="131"/>
    </location>
</feature>
<protein>
    <submittedName>
        <fullName evidence="11">G-protein coupled receptor</fullName>
    </submittedName>
</protein>
<feature type="domain" description="G-protein coupled receptors family 1 profile" evidence="10">
    <location>
        <begin position="24"/>
        <end position="323"/>
    </location>
</feature>
<dbReference type="GO" id="GO:0005886">
    <property type="term" value="C:plasma membrane"/>
    <property type="evidence" value="ECO:0007669"/>
    <property type="project" value="UniProtKB-SubCell"/>
</dbReference>
<name>F1L2E1_ASCSU</name>
<keyword evidence="5" id="KW-0297">G-protein coupled receptor</keyword>
<dbReference type="GO" id="GO:0043005">
    <property type="term" value="C:neuron projection"/>
    <property type="evidence" value="ECO:0007669"/>
    <property type="project" value="TreeGrafter"/>
</dbReference>
<dbReference type="PROSITE" id="PS50262">
    <property type="entry name" value="G_PROTEIN_RECEP_F1_2"/>
    <property type="match status" value="1"/>
</dbReference>
<dbReference type="GO" id="GO:0004930">
    <property type="term" value="F:G protein-coupled receptor activity"/>
    <property type="evidence" value="ECO:0007669"/>
    <property type="project" value="UniProtKB-KW"/>
</dbReference>
<comment type="subcellular location">
    <subcellularLocation>
        <location evidence="1">Cell membrane</location>
        <topology evidence="1">Multi-pass membrane protein</topology>
    </subcellularLocation>
</comment>
<keyword evidence="4 9" id="KW-1133">Transmembrane helix</keyword>
<dbReference type="PANTHER" id="PTHR24229">
    <property type="entry name" value="NEUROPEPTIDES RECEPTOR"/>
    <property type="match status" value="1"/>
</dbReference>
<dbReference type="AlphaFoldDB" id="F1L2E1"/>
<dbReference type="Pfam" id="PF00001">
    <property type="entry name" value="7tm_1"/>
    <property type="match status" value="1"/>
</dbReference>
<keyword evidence="3 9" id="KW-0812">Transmembrane</keyword>
<organism evidence="11">
    <name type="scientific">Ascaris suum</name>
    <name type="common">Pig roundworm</name>
    <name type="synonym">Ascaris lumbricoides</name>
    <dbReference type="NCBI Taxonomy" id="6253"/>
    <lineage>
        <taxon>Eukaryota</taxon>
        <taxon>Metazoa</taxon>
        <taxon>Ecdysozoa</taxon>
        <taxon>Nematoda</taxon>
        <taxon>Chromadorea</taxon>
        <taxon>Rhabditida</taxon>
        <taxon>Spirurina</taxon>
        <taxon>Ascaridomorpha</taxon>
        <taxon>Ascaridoidea</taxon>
        <taxon>Ascarididae</taxon>
        <taxon>Ascaris</taxon>
    </lineage>
</organism>
<feature type="transmembrane region" description="Helical" evidence="9">
    <location>
        <begin position="230"/>
        <end position="251"/>
    </location>
</feature>
<evidence type="ECO:0000313" key="11">
    <source>
        <dbReference type="EMBL" id="ADY44295.1"/>
    </source>
</evidence>
<keyword evidence="2" id="KW-1003">Cell membrane</keyword>
<evidence type="ECO:0000256" key="9">
    <source>
        <dbReference type="SAM" id="Phobius"/>
    </source>
</evidence>
<evidence type="ECO:0000256" key="1">
    <source>
        <dbReference type="ARBA" id="ARBA00004651"/>
    </source>
</evidence>
<dbReference type="EMBL" id="JI170069">
    <property type="protein sequence ID" value="ADY44295.1"/>
    <property type="molecule type" value="mRNA"/>
</dbReference>
<evidence type="ECO:0000256" key="3">
    <source>
        <dbReference type="ARBA" id="ARBA00022692"/>
    </source>
</evidence>
<keyword evidence="6 9" id="KW-0472">Membrane</keyword>
<evidence type="ECO:0000256" key="2">
    <source>
        <dbReference type="ARBA" id="ARBA00022475"/>
    </source>
</evidence>
<feature type="transmembrane region" description="Helical" evidence="9">
    <location>
        <begin position="185"/>
        <end position="206"/>
    </location>
</feature>
<dbReference type="GO" id="GO:0042277">
    <property type="term" value="F:peptide binding"/>
    <property type="evidence" value="ECO:0007669"/>
    <property type="project" value="TreeGrafter"/>
</dbReference>
<proteinExistence type="evidence at transcript level"/>
<dbReference type="PANTHER" id="PTHR24229:SF84">
    <property type="entry name" value="G-PROTEIN COUPLED RECEPTORS FAMILY 1 PROFILE DOMAIN-CONTAINING PROTEIN"/>
    <property type="match status" value="1"/>
</dbReference>
<evidence type="ECO:0000256" key="4">
    <source>
        <dbReference type="ARBA" id="ARBA00022989"/>
    </source>
</evidence>
<dbReference type="SUPFAM" id="SSF81321">
    <property type="entry name" value="Family A G protein-coupled receptor-like"/>
    <property type="match status" value="1"/>
</dbReference>
<evidence type="ECO:0000259" key="10">
    <source>
        <dbReference type="PROSITE" id="PS50262"/>
    </source>
</evidence>
<sequence>MLANSAEYWVVALYSALAITGLLGNIWVMLSVLGEWCRCCHPQWPHMRCKSAMNCSASIYLIILSVVDLISILPVPLLATDILYNEWPFGLLLCKLLFFCEGANKSLSPLVLTALSVDRYVAVCCATVVWLRKPKFSIFVLVACFLLSLFFIMPVVYYAGINDMVDANYKEHLKCVVQMSKNYDIVHVCICYLLPLLLICSVYVGILRRLYQHTRTSTVGRRTSISLRRVLKCSVFVVAFYFVCWTPYWTLRVVAVLQEPSELPLAVYDVEMVLNGSLDFVPNLERILPDEDRAGEQATHQVAIMYMVHALPYAQSAFNWLFYAFLNRNLRQSSSIRCSTAIRSAAITSNFFDSVHITSASGTIVSLWSFIQSTSARLRNVAEHSRGVLLRQSAFPPRWHVTTRSWAFFERATAAAPSDGATVPNEHRVIIAFNSSSDESSTSRNERCLTFMDLEQNSPKPCLAISEYSFADGNVITKCRASSTITESPILHPQHTLSESSSTEWL</sequence>
<feature type="transmembrane region" description="Helical" evidence="9">
    <location>
        <begin position="12"/>
        <end position="36"/>
    </location>
</feature>
<dbReference type="InterPro" id="IPR000276">
    <property type="entry name" value="GPCR_Rhodpsn"/>
</dbReference>
<feature type="transmembrane region" description="Helical" evidence="9">
    <location>
        <begin position="138"/>
        <end position="160"/>
    </location>
</feature>
<keyword evidence="7 11" id="KW-0675">Receptor</keyword>
<dbReference type="InterPro" id="IPR017452">
    <property type="entry name" value="GPCR_Rhodpsn_7TM"/>
</dbReference>
<feature type="transmembrane region" description="Helical" evidence="9">
    <location>
        <begin position="57"/>
        <end position="79"/>
    </location>
</feature>
<dbReference type="PRINTS" id="PR00237">
    <property type="entry name" value="GPCRRHODOPSN"/>
</dbReference>
<keyword evidence="8" id="KW-0807">Transducer</keyword>
<dbReference type="Gene3D" id="1.20.1070.10">
    <property type="entry name" value="Rhodopsin 7-helix transmembrane proteins"/>
    <property type="match status" value="1"/>
</dbReference>
<evidence type="ECO:0000256" key="7">
    <source>
        <dbReference type="ARBA" id="ARBA00023170"/>
    </source>
</evidence>